<keyword evidence="1" id="KW-0472">Membrane</keyword>
<feature type="transmembrane region" description="Helical" evidence="1">
    <location>
        <begin position="53"/>
        <end position="73"/>
    </location>
</feature>
<accession>A0A2H3B991</accession>
<sequence>MVNWRDATTIAEQFLGVIKVTHFCAGIFLWEFLSTLDYEYTVYTGKRPFRWTLIIYLLTRYATMGAMLCYMIGFNDSHEFDCVAWLKATYAFSYGSLALASALIGMRAVALWNRHWLVFSLNVIAWLVNVGFMIFGITRASNETVWDPISKSCIAMNTSENAVNSVTTLIADVVLLVSMLWGVMRTKNEGNLWRLLYHQGVVWTALATLAEVPTVSFLELNLNDPMNLIFQPVTLTVLNIGATRLYRDLAKFGTPVISTNDCVHPIHFATRPTIPSGSSRRTHTYTFPPSEILTPLTSMRETQTSSSQDFALEISKRVEVQQEV</sequence>
<feature type="transmembrane region" description="Helical" evidence="1">
    <location>
        <begin position="116"/>
        <end position="137"/>
    </location>
</feature>
<gene>
    <name evidence="2" type="ORF">ARMSODRAFT_965167</name>
</gene>
<dbReference type="AlphaFoldDB" id="A0A2H3B991"/>
<keyword evidence="3" id="KW-1185">Reference proteome</keyword>
<proteinExistence type="predicted"/>
<feature type="transmembrane region" description="Helical" evidence="1">
    <location>
        <begin position="85"/>
        <end position="104"/>
    </location>
</feature>
<feature type="transmembrane region" description="Helical" evidence="1">
    <location>
        <begin position="166"/>
        <end position="183"/>
    </location>
</feature>
<keyword evidence="1" id="KW-0812">Transmembrane</keyword>
<keyword evidence="1" id="KW-1133">Transmembrane helix</keyword>
<protein>
    <submittedName>
        <fullName evidence="2">Uncharacterized protein</fullName>
    </submittedName>
</protein>
<name>A0A2H3B991_9AGAR</name>
<evidence type="ECO:0000256" key="1">
    <source>
        <dbReference type="SAM" id="Phobius"/>
    </source>
</evidence>
<evidence type="ECO:0000313" key="2">
    <source>
        <dbReference type="EMBL" id="PBK61157.1"/>
    </source>
</evidence>
<dbReference type="Proteomes" id="UP000218334">
    <property type="component" value="Unassembled WGS sequence"/>
</dbReference>
<evidence type="ECO:0000313" key="3">
    <source>
        <dbReference type="Proteomes" id="UP000218334"/>
    </source>
</evidence>
<feature type="transmembrane region" description="Helical" evidence="1">
    <location>
        <begin position="14"/>
        <end position="33"/>
    </location>
</feature>
<reference evidence="3" key="1">
    <citation type="journal article" date="2017" name="Nat. Ecol. Evol.">
        <title>Genome expansion and lineage-specific genetic innovations in the forest pathogenic fungi Armillaria.</title>
        <authorList>
            <person name="Sipos G."/>
            <person name="Prasanna A.N."/>
            <person name="Walter M.C."/>
            <person name="O'Connor E."/>
            <person name="Balint B."/>
            <person name="Krizsan K."/>
            <person name="Kiss B."/>
            <person name="Hess J."/>
            <person name="Varga T."/>
            <person name="Slot J."/>
            <person name="Riley R."/>
            <person name="Boka B."/>
            <person name="Rigling D."/>
            <person name="Barry K."/>
            <person name="Lee J."/>
            <person name="Mihaltcheva S."/>
            <person name="LaButti K."/>
            <person name="Lipzen A."/>
            <person name="Waldron R."/>
            <person name="Moloney N.M."/>
            <person name="Sperisen C."/>
            <person name="Kredics L."/>
            <person name="Vagvoelgyi C."/>
            <person name="Patrignani A."/>
            <person name="Fitzpatrick D."/>
            <person name="Nagy I."/>
            <person name="Doyle S."/>
            <person name="Anderson J.B."/>
            <person name="Grigoriev I.V."/>
            <person name="Gueldener U."/>
            <person name="Muensterkoetter M."/>
            <person name="Nagy L.G."/>
        </authorList>
    </citation>
    <scope>NUCLEOTIDE SEQUENCE [LARGE SCALE GENOMIC DNA]</scope>
    <source>
        <strain evidence="3">28-4</strain>
    </source>
</reference>
<dbReference type="EMBL" id="KZ293478">
    <property type="protein sequence ID" value="PBK61157.1"/>
    <property type="molecule type" value="Genomic_DNA"/>
</dbReference>
<organism evidence="2 3">
    <name type="scientific">Armillaria solidipes</name>
    <dbReference type="NCBI Taxonomy" id="1076256"/>
    <lineage>
        <taxon>Eukaryota</taxon>
        <taxon>Fungi</taxon>
        <taxon>Dikarya</taxon>
        <taxon>Basidiomycota</taxon>
        <taxon>Agaricomycotina</taxon>
        <taxon>Agaricomycetes</taxon>
        <taxon>Agaricomycetidae</taxon>
        <taxon>Agaricales</taxon>
        <taxon>Marasmiineae</taxon>
        <taxon>Physalacriaceae</taxon>
        <taxon>Armillaria</taxon>
    </lineage>
</organism>